<proteinExistence type="predicted"/>
<dbReference type="AlphaFoldDB" id="A0A1G7WSP3"/>
<name>A0A1G7WSP3_9MICO</name>
<keyword evidence="1" id="KW-0812">Transmembrane</keyword>
<keyword evidence="1" id="KW-1133">Transmembrane helix</keyword>
<gene>
    <name evidence="2" type="ORF">SAMN04489810_1183</name>
</gene>
<keyword evidence="1" id="KW-0472">Membrane</keyword>
<organism evidence="2 3">
    <name type="scientific">Microbacterium pygmaeum</name>
    <dbReference type="NCBI Taxonomy" id="370764"/>
    <lineage>
        <taxon>Bacteria</taxon>
        <taxon>Bacillati</taxon>
        <taxon>Actinomycetota</taxon>
        <taxon>Actinomycetes</taxon>
        <taxon>Micrococcales</taxon>
        <taxon>Microbacteriaceae</taxon>
        <taxon>Microbacterium</taxon>
    </lineage>
</organism>
<accession>A0A1G7WSP3</accession>
<dbReference type="RefSeq" id="WP_091487606.1">
    <property type="nucleotide sequence ID" value="NZ_LT629692.1"/>
</dbReference>
<evidence type="ECO:0000313" key="2">
    <source>
        <dbReference type="EMBL" id="SDG74928.1"/>
    </source>
</evidence>
<dbReference type="Proteomes" id="UP000199009">
    <property type="component" value="Chromosome I"/>
</dbReference>
<feature type="transmembrane region" description="Helical" evidence="1">
    <location>
        <begin position="108"/>
        <end position="127"/>
    </location>
</feature>
<dbReference type="EMBL" id="LT629692">
    <property type="protein sequence ID" value="SDG74928.1"/>
    <property type="molecule type" value="Genomic_DNA"/>
</dbReference>
<evidence type="ECO:0000313" key="3">
    <source>
        <dbReference type="Proteomes" id="UP000199009"/>
    </source>
</evidence>
<evidence type="ECO:0000256" key="1">
    <source>
        <dbReference type="SAM" id="Phobius"/>
    </source>
</evidence>
<dbReference type="OrthoDB" id="74134at2"/>
<evidence type="ECO:0008006" key="4">
    <source>
        <dbReference type="Google" id="ProtNLM"/>
    </source>
</evidence>
<feature type="transmembrane region" description="Helical" evidence="1">
    <location>
        <begin position="83"/>
        <end position="102"/>
    </location>
</feature>
<dbReference type="STRING" id="370764.SAMN04489810_1183"/>
<reference evidence="2 3" key="1">
    <citation type="submission" date="2016-10" db="EMBL/GenBank/DDBJ databases">
        <authorList>
            <person name="de Groot N.N."/>
        </authorList>
    </citation>
    <scope>NUCLEOTIDE SEQUENCE [LARGE SCALE GENOMIC DNA]</scope>
    <source>
        <strain evidence="2 3">DSM 23142</strain>
    </source>
</reference>
<sequence length="146" mass="15479">MTIRRVILWLTAAIGAFVGVWAAGFPQSFYDSFPGFGFVWISVDGPFNEHLIRDVGSLYLALAAASAAATFSRTPDAGRVVGVAWAVLGIPHFAYHAAHFAHMAPADVIGNVVSLGASLLLGIVLILPGPSSMSSQPESQEKERVR</sequence>
<protein>
    <recommendedName>
        <fullName evidence="4">SPW repeat-containing protein</fullName>
    </recommendedName>
</protein>
<keyword evidence="3" id="KW-1185">Reference proteome</keyword>